<dbReference type="RefSeq" id="WP_010836657.1">
    <property type="nucleotide sequence ID" value="NZ_APMY01000019.1"/>
</dbReference>
<dbReference type="eggNOG" id="ENOG5033NBG">
    <property type="taxonomic scope" value="Bacteria"/>
</dbReference>
<dbReference type="OrthoDB" id="3383452at2"/>
<keyword evidence="3" id="KW-1185">Reference proteome</keyword>
<dbReference type="AlphaFoldDB" id="R7WRU9"/>
<sequence>MPRKRMLHPRFFKSKPLAELSLAAERTFEAFWCYGDDRGRLEDDPAEIWAEAWMTRRRDASIDDVAGHLDALVDGGQLCRYEIGGGRFLHVIAWDEHQKISHPTPSKLPPCPDHHPLEWSIWWKDDDTATDRWRRAEKAARQEKRDSGETPENLARNSGATPPQCSSVQLSSDQANLARDSGENGNVRQFIRKSTGKAVGE</sequence>
<proteinExistence type="predicted"/>
<evidence type="ECO:0000313" key="3">
    <source>
        <dbReference type="Proteomes" id="UP000013525"/>
    </source>
</evidence>
<accession>R7WRU9</accession>
<feature type="region of interest" description="Disordered" evidence="1">
    <location>
        <begin position="135"/>
        <end position="201"/>
    </location>
</feature>
<gene>
    <name evidence="2" type="ORF">Rrhod_0584</name>
</gene>
<protein>
    <submittedName>
        <fullName evidence="2">Uncharacterized protein</fullName>
    </submittedName>
</protein>
<dbReference type="PATRIC" id="fig|1273125.3.peg.568"/>
<name>R7WRU9_9NOCA</name>
<dbReference type="Proteomes" id="UP000013525">
    <property type="component" value="Unassembled WGS sequence"/>
</dbReference>
<feature type="compositionally biased region" description="Polar residues" evidence="1">
    <location>
        <begin position="155"/>
        <end position="175"/>
    </location>
</feature>
<feature type="compositionally biased region" description="Basic and acidic residues" evidence="1">
    <location>
        <begin position="135"/>
        <end position="148"/>
    </location>
</feature>
<organism evidence="2 3">
    <name type="scientific">Rhodococcus rhodnii LMG 5362</name>
    <dbReference type="NCBI Taxonomy" id="1273125"/>
    <lineage>
        <taxon>Bacteria</taxon>
        <taxon>Bacillati</taxon>
        <taxon>Actinomycetota</taxon>
        <taxon>Actinomycetes</taxon>
        <taxon>Mycobacteriales</taxon>
        <taxon>Nocardiaceae</taxon>
        <taxon>Rhodococcus</taxon>
    </lineage>
</organism>
<evidence type="ECO:0000313" key="2">
    <source>
        <dbReference type="EMBL" id="EOM78043.1"/>
    </source>
</evidence>
<dbReference type="EMBL" id="APMY01000019">
    <property type="protein sequence ID" value="EOM78043.1"/>
    <property type="molecule type" value="Genomic_DNA"/>
</dbReference>
<evidence type="ECO:0000256" key="1">
    <source>
        <dbReference type="SAM" id="MobiDB-lite"/>
    </source>
</evidence>
<reference evidence="2 3" key="1">
    <citation type="journal article" date="2013" name="Genome Announc.">
        <title>Draft Genome Sequence of Rhodococcus rhodnii Strain LMG5362, a Symbiont of Rhodnius prolixus (Hemiptera, Reduviidae, Triatominae), the Principle Vector of Trypanosoma cruzi.</title>
        <authorList>
            <person name="Pachebat J.A."/>
            <person name="van Keulen G."/>
            <person name="Whitten M.M."/>
            <person name="Girdwood S."/>
            <person name="Del Sol R."/>
            <person name="Dyson P.J."/>
            <person name="Facey P.D."/>
        </authorList>
    </citation>
    <scope>NUCLEOTIDE SEQUENCE [LARGE SCALE GENOMIC DNA]</scope>
    <source>
        <strain evidence="2 3">LMG 5362</strain>
    </source>
</reference>
<comment type="caution">
    <text evidence="2">The sequence shown here is derived from an EMBL/GenBank/DDBJ whole genome shotgun (WGS) entry which is preliminary data.</text>
</comment>